<dbReference type="InterPro" id="IPR016163">
    <property type="entry name" value="Ald_DH_C"/>
</dbReference>
<keyword evidence="2 3" id="KW-0560">Oxidoreductase</keyword>
<evidence type="ECO:0000256" key="4">
    <source>
        <dbReference type="SAM" id="SignalP"/>
    </source>
</evidence>
<dbReference type="PIRSF" id="PIRSF036492">
    <property type="entry name" value="ALDH"/>
    <property type="match status" value="1"/>
</dbReference>
<keyword evidence="4" id="KW-0732">Signal</keyword>
<dbReference type="InterPro" id="IPR016162">
    <property type="entry name" value="Ald_DH_N"/>
</dbReference>
<proteinExistence type="inferred from homology"/>
<keyword evidence="7" id="KW-1185">Reference proteome</keyword>
<protein>
    <recommendedName>
        <fullName evidence="3">Aldehyde dehydrogenase</fullName>
    </recommendedName>
</protein>
<dbReference type="Gene3D" id="3.40.605.10">
    <property type="entry name" value="Aldehyde Dehydrogenase, Chain A, domain 1"/>
    <property type="match status" value="1"/>
</dbReference>
<gene>
    <name evidence="6" type="ORF">CSSPJE1EN2_LOCUS6592</name>
</gene>
<evidence type="ECO:0000259" key="5">
    <source>
        <dbReference type="Pfam" id="PF00171"/>
    </source>
</evidence>
<dbReference type="PANTHER" id="PTHR43570:SF16">
    <property type="entry name" value="ALDEHYDE DEHYDROGENASE TYPE III, ISOFORM Q"/>
    <property type="match status" value="1"/>
</dbReference>
<dbReference type="EMBL" id="OZ023714">
    <property type="protein sequence ID" value="CAK9863597.1"/>
    <property type="molecule type" value="Genomic_DNA"/>
</dbReference>
<evidence type="ECO:0000256" key="3">
    <source>
        <dbReference type="PIRNR" id="PIRNR036492"/>
    </source>
</evidence>
<dbReference type="SUPFAM" id="SSF53720">
    <property type="entry name" value="ALDH-like"/>
    <property type="match status" value="1"/>
</dbReference>
<comment type="similarity">
    <text evidence="1 3">Belongs to the aldehyde dehydrogenase family.</text>
</comment>
<reference evidence="6" key="1">
    <citation type="submission" date="2024-03" db="EMBL/GenBank/DDBJ databases">
        <authorList>
            <consortium name="ELIXIR-Norway"/>
            <consortium name="Elixir Norway"/>
        </authorList>
    </citation>
    <scope>NUCLEOTIDE SEQUENCE</scope>
</reference>
<dbReference type="InterPro" id="IPR012394">
    <property type="entry name" value="Aldehyde_DH_NAD(P)"/>
</dbReference>
<evidence type="ECO:0000256" key="1">
    <source>
        <dbReference type="ARBA" id="ARBA00009986"/>
    </source>
</evidence>
<dbReference type="InterPro" id="IPR016161">
    <property type="entry name" value="Ald_DH/histidinol_DH"/>
</dbReference>
<dbReference type="Pfam" id="PF00171">
    <property type="entry name" value="Aldedh"/>
    <property type="match status" value="1"/>
</dbReference>
<evidence type="ECO:0000256" key="2">
    <source>
        <dbReference type="ARBA" id="ARBA00023002"/>
    </source>
</evidence>
<evidence type="ECO:0000313" key="7">
    <source>
        <dbReference type="Proteomes" id="UP001497522"/>
    </source>
</evidence>
<dbReference type="PANTHER" id="PTHR43570">
    <property type="entry name" value="ALDEHYDE DEHYDROGENASE"/>
    <property type="match status" value="1"/>
</dbReference>
<evidence type="ECO:0000313" key="6">
    <source>
        <dbReference type="EMBL" id="CAK9863597.1"/>
    </source>
</evidence>
<feature type="chain" id="PRO_5046964292" description="Aldehyde dehydrogenase" evidence="4">
    <location>
        <begin position="17"/>
        <end position="550"/>
    </location>
</feature>
<dbReference type="Proteomes" id="UP001497522">
    <property type="component" value="Chromosome 13"/>
</dbReference>
<dbReference type="InterPro" id="IPR015590">
    <property type="entry name" value="Aldehyde_DH_dom"/>
</dbReference>
<sequence>MCCITRWSFRVLKVQGTCWCCHLELASLIKSMTMIKSYPPTCFQRRGSSAVEVIRIMAAEEEEDRQVLTKSDSSFFVEGIVRHLRRTVRSGKTKPEAWRRQQLQGLLRLLVEREEDISRALAQDLRKSAYETYIFEISLAVEECKLALKKLRSWMAPQKVVGTVATFPSSGAIVPEPLGVALVISTWNFPFVLAVNPMIGAIAAGCAVVLKPSEIAPATSALLAKLIPLYLDTSAIQVVEGGVPEITTLLQQNWDKIFYTGNSKVGRIIMAAASKHLTPVTLELGGKCPVYIDSTANLKVALRRIAVGKWGNNNGQACIAPDYILAEDSIAPRVVDVLKETIVEFFGKDPKTSKDLSRIVNQFHFKRLMDLLNDSRTLGKIVHGGEQDAANLYIAPTVLYDVPLNVPIMTEEIFGPLLPIIKVKGAAEAKAFITERSKPLAFYVFTTDKTIAQLMVSEVSAGGIVVNDTCLQFVVPGLPFGGVGESGTGAYHGKFSFNTFSNHKAVLYRQEVGDVYARYPPHTKHKQKIIKSLLTGDFLGAILLLLGWRQ</sequence>
<organism evidence="6 7">
    <name type="scientific">Sphagnum jensenii</name>
    <dbReference type="NCBI Taxonomy" id="128206"/>
    <lineage>
        <taxon>Eukaryota</taxon>
        <taxon>Viridiplantae</taxon>
        <taxon>Streptophyta</taxon>
        <taxon>Embryophyta</taxon>
        <taxon>Bryophyta</taxon>
        <taxon>Sphagnophytina</taxon>
        <taxon>Sphagnopsida</taxon>
        <taxon>Sphagnales</taxon>
        <taxon>Sphagnaceae</taxon>
        <taxon>Sphagnum</taxon>
    </lineage>
</organism>
<accession>A0ABP1AMG0</accession>
<feature type="domain" description="Aldehyde dehydrogenase" evidence="5">
    <location>
        <begin position="89"/>
        <end position="506"/>
    </location>
</feature>
<feature type="signal peptide" evidence="4">
    <location>
        <begin position="1"/>
        <end position="16"/>
    </location>
</feature>
<name>A0ABP1AMG0_9BRYO</name>
<dbReference type="Gene3D" id="3.40.309.10">
    <property type="entry name" value="Aldehyde Dehydrogenase, Chain A, domain 2"/>
    <property type="match status" value="1"/>
</dbReference>